<gene>
    <name evidence="15" type="primary">exbB</name>
    <name evidence="15" type="ORF">HNW77_06805</name>
</gene>
<feature type="transmembrane region" description="Helical" evidence="13">
    <location>
        <begin position="20"/>
        <end position="44"/>
    </location>
</feature>
<keyword evidence="9 13" id="KW-1133">Transmembrane helix</keyword>
<sequence length="246" mass="25942">MPPVLSSPMSFSAWEMFVHAGPVVRGVMLVLVACSLITWTILIAKTVELLLARRQMQHAAAALDAWASVADGADGAPPCRIARTLLVAVQAERRQSHDITGDAEGVKERTVMYLERLEAAEGRRFMRGTGLLATIGATAPFIGLFGTVWGIMTAFTGIAASRATSLAVVAPGIAEALLATALGLVAAIPAVVIYNHIMRQAAGCRAQVADLTALVMRLVSRDLGREAQGSTVLRGYTLHDARAAAE</sequence>
<comment type="function">
    <text evidence="11">Involved in the TonB-dependent energy-dependent transport of various receptor-bound substrates. Protects ExbD from proteolytic degradation and functionally stabilizes TonB.</text>
</comment>
<evidence type="ECO:0000256" key="12">
    <source>
        <dbReference type="RuleBase" id="RU004057"/>
    </source>
</evidence>
<proteinExistence type="inferred from homology"/>
<feature type="domain" description="MotA/TolQ/ExbB proton channel" evidence="14">
    <location>
        <begin position="104"/>
        <end position="202"/>
    </location>
</feature>
<dbReference type="PANTHER" id="PTHR30625">
    <property type="entry name" value="PROTEIN TOLQ"/>
    <property type="match status" value="1"/>
</dbReference>
<evidence type="ECO:0000256" key="3">
    <source>
        <dbReference type="ARBA" id="ARBA00022093"/>
    </source>
</evidence>
<keyword evidence="10 13" id="KW-0472">Membrane</keyword>
<evidence type="ECO:0000256" key="13">
    <source>
        <dbReference type="SAM" id="Phobius"/>
    </source>
</evidence>
<evidence type="ECO:0000256" key="9">
    <source>
        <dbReference type="ARBA" id="ARBA00022989"/>
    </source>
</evidence>
<evidence type="ECO:0000256" key="6">
    <source>
        <dbReference type="ARBA" id="ARBA00022519"/>
    </source>
</evidence>
<dbReference type="NCBIfam" id="TIGR02797">
    <property type="entry name" value="exbB"/>
    <property type="match status" value="1"/>
</dbReference>
<feature type="transmembrane region" description="Helical" evidence="13">
    <location>
        <begin position="131"/>
        <end position="152"/>
    </location>
</feature>
<comment type="similarity">
    <text evidence="12">Belongs to the exbB/tolQ family.</text>
</comment>
<evidence type="ECO:0000256" key="2">
    <source>
        <dbReference type="ARBA" id="ARBA00011471"/>
    </source>
</evidence>
<evidence type="ECO:0000256" key="7">
    <source>
        <dbReference type="ARBA" id="ARBA00022692"/>
    </source>
</evidence>
<dbReference type="InterPro" id="IPR014164">
    <property type="entry name" value="TonB_ExbB_1"/>
</dbReference>
<keyword evidence="8 12" id="KW-0653">Protein transport</keyword>
<dbReference type="EMBL" id="JABJWC010000012">
    <property type="protein sequence ID" value="NPC66103.1"/>
    <property type="molecule type" value="Genomic_DNA"/>
</dbReference>
<dbReference type="PANTHER" id="PTHR30625:SF16">
    <property type="entry name" value="BIOPOLYMER TRANSPORT PROTEIN EXBB"/>
    <property type="match status" value="1"/>
</dbReference>
<keyword evidence="4 12" id="KW-0813">Transport</keyword>
<evidence type="ECO:0000256" key="11">
    <source>
        <dbReference type="ARBA" id="ARBA00024816"/>
    </source>
</evidence>
<keyword evidence="16" id="KW-1185">Reference proteome</keyword>
<organism evidence="15 16">
    <name type="scientific">Komagataeibacter melomenusus</name>
    <dbReference type="NCBI Taxonomy" id="2766578"/>
    <lineage>
        <taxon>Bacteria</taxon>
        <taxon>Pseudomonadati</taxon>
        <taxon>Pseudomonadota</taxon>
        <taxon>Alphaproteobacteria</taxon>
        <taxon>Acetobacterales</taxon>
        <taxon>Acetobacteraceae</taxon>
        <taxon>Komagataeibacter</taxon>
    </lineage>
</organism>
<evidence type="ECO:0000256" key="8">
    <source>
        <dbReference type="ARBA" id="ARBA00022927"/>
    </source>
</evidence>
<evidence type="ECO:0000313" key="16">
    <source>
        <dbReference type="Proteomes" id="UP000623090"/>
    </source>
</evidence>
<name>A0ABX2ACU9_9PROT</name>
<evidence type="ECO:0000256" key="4">
    <source>
        <dbReference type="ARBA" id="ARBA00022448"/>
    </source>
</evidence>
<keyword evidence="6" id="KW-0997">Cell inner membrane</keyword>
<keyword evidence="7 13" id="KW-0812">Transmembrane</keyword>
<evidence type="ECO:0000259" key="14">
    <source>
        <dbReference type="Pfam" id="PF01618"/>
    </source>
</evidence>
<evidence type="ECO:0000256" key="1">
    <source>
        <dbReference type="ARBA" id="ARBA00004429"/>
    </source>
</evidence>
<comment type="caution">
    <text evidence="15">The sequence shown here is derived from an EMBL/GenBank/DDBJ whole genome shotgun (WGS) entry which is preliminary data.</text>
</comment>
<comment type="subcellular location">
    <subcellularLocation>
        <location evidence="1">Cell inner membrane</location>
        <topology evidence="1">Multi-pass membrane protein</topology>
    </subcellularLocation>
    <subcellularLocation>
        <location evidence="12">Membrane</location>
        <topology evidence="12">Multi-pass membrane protein</topology>
    </subcellularLocation>
</comment>
<reference evidence="15 16" key="1">
    <citation type="journal article" date="2020" name="Microorganisms">
        <title>Description of Komagataeibacter melaceti sp. nov. and Komagataeibacter melomenusus sp. nov. Isolated from Apple Cider Vinegar.</title>
        <authorList>
            <person name="Maric L."/>
            <person name="Cleenwerck I."/>
            <person name="Accetto T."/>
            <person name="Vandamme P."/>
            <person name="Trcek J."/>
        </authorList>
    </citation>
    <scope>NUCLEOTIDE SEQUENCE [LARGE SCALE GENOMIC DNA]</scope>
    <source>
        <strain evidence="15 16">AV436</strain>
    </source>
</reference>
<keyword evidence="5" id="KW-1003">Cell membrane</keyword>
<dbReference type="Pfam" id="PF01618">
    <property type="entry name" value="MotA_ExbB"/>
    <property type="match status" value="1"/>
</dbReference>
<evidence type="ECO:0000256" key="10">
    <source>
        <dbReference type="ARBA" id="ARBA00023136"/>
    </source>
</evidence>
<dbReference type="InterPro" id="IPR002898">
    <property type="entry name" value="MotA_ExbB_proton_chnl"/>
</dbReference>
<feature type="transmembrane region" description="Helical" evidence="13">
    <location>
        <begin position="172"/>
        <end position="195"/>
    </location>
</feature>
<protein>
    <recommendedName>
        <fullName evidence="3">Biopolymer transport protein ExbB</fullName>
    </recommendedName>
</protein>
<comment type="subunit">
    <text evidence="2">The accessory proteins ExbB and ExbD seem to form a complex with TonB.</text>
</comment>
<dbReference type="Proteomes" id="UP000623090">
    <property type="component" value="Unassembled WGS sequence"/>
</dbReference>
<dbReference type="InterPro" id="IPR050790">
    <property type="entry name" value="ExbB/TolQ_transport"/>
</dbReference>
<dbReference type="RefSeq" id="WP_172156330.1">
    <property type="nucleotide sequence ID" value="NZ_JABJWC010000012.1"/>
</dbReference>
<evidence type="ECO:0000256" key="5">
    <source>
        <dbReference type="ARBA" id="ARBA00022475"/>
    </source>
</evidence>
<evidence type="ECO:0000313" key="15">
    <source>
        <dbReference type="EMBL" id="NPC66103.1"/>
    </source>
</evidence>
<accession>A0ABX2ACU9</accession>